<feature type="region of interest" description="Disordered" evidence="1">
    <location>
        <begin position="1"/>
        <end position="26"/>
    </location>
</feature>
<dbReference type="EMBL" id="CAFBLX010000084">
    <property type="protein sequence ID" value="CAB4887041.1"/>
    <property type="molecule type" value="Genomic_DNA"/>
</dbReference>
<feature type="compositionally biased region" description="Basic residues" evidence="1">
    <location>
        <begin position="209"/>
        <end position="221"/>
    </location>
</feature>
<proteinExistence type="predicted"/>
<organism evidence="2">
    <name type="scientific">freshwater metagenome</name>
    <dbReference type="NCBI Taxonomy" id="449393"/>
    <lineage>
        <taxon>unclassified sequences</taxon>
        <taxon>metagenomes</taxon>
        <taxon>ecological metagenomes</taxon>
    </lineage>
</organism>
<evidence type="ECO:0000256" key="1">
    <source>
        <dbReference type="SAM" id="MobiDB-lite"/>
    </source>
</evidence>
<protein>
    <submittedName>
        <fullName evidence="2">Unannotated protein</fullName>
    </submittedName>
</protein>
<gene>
    <name evidence="2" type="ORF">UFOPK3472_01504</name>
</gene>
<feature type="region of interest" description="Disordered" evidence="1">
    <location>
        <begin position="191"/>
        <end position="221"/>
    </location>
</feature>
<accession>A0A6J7EXG9</accession>
<reference evidence="2" key="1">
    <citation type="submission" date="2020-05" db="EMBL/GenBank/DDBJ databases">
        <authorList>
            <person name="Chiriac C."/>
            <person name="Salcher M."/>
            <person name="Ghai R."/>
            <person name="Kavagutti S V."/>
        </authorList>
    </citation>
    <scope>NUCLEOTIDE SEQUENCE</scope>
</reference>
<dbReference type="AlphaFoldDB" id="A0A6J7EXG9"/>
<name>A0A6J7EXG9_9ZZZZ</name>
<evidence type="ECO:0000313" key="2">
    <source>
        <dbReference type="EMBL" id="CAB4887041.1"/>
    </source>
</evidence>
<sequence>MGWEVGAETVNSRRRRRASSVSQLRRARPHRSPCAIRIGAIADDGYGRFWVSRCGQPRVVRPHRYALAIALGGSIDESVNALHMSDNPICVRVTLDEAQQQPLHVVDGNQSQNLRDMAAKGRGGGRRRPGLWYGPDRAARATRAGCVRRYAMAETTYRCRQPTEERYTHAVLSSVDGSQPTVRNVGRYRQLPLPGSATSRSGNRDHSRNRPRCRHSHWTDS</sequence>